<dbReference type="Gene3D" id="1.25.40.10">
    <property type="entry name" value="Tetratricopeptide repeat domain"/>
    <property type="match status" value="2"/>
</dbReference>
<dbReference type="Proteomes" id="UP000275663">
    <property type="component" value="Chromosome"/>
</dbReference>
<proteinExistence type="predicted"/>
<gene>
    <name evidence="6" type="ORF">EJN92_04760</name>
</gene>
<dbReference type="GO" id="GO:1902201">
    <property type="term" value="P:negative regulation of bacterial-type flagellum-dependent cell motility"/>
    <property type="evidence" value="ECO:0007669"/>
    <property type="project" value="TreeGrafter"/>
</dbReference>
<name>A0A3S9HH08_9BURK</name>
<dbReference type="RefSeq" id="WP_126126761.1">
    <property type="nucleotide sequence ID" value="NZ_CP034464.1"/>
</dbReference>
<keyword evidence="7" id="KW-1185">Reference proteome</keyword>
<feature type="domain" description="GGDEF" evidence="5">
    <location>
        <begin position="514"/>
        <end position="652"/>
    </location>
</feature>
<dbReference type="AlphaFoldDB" id="A0A3S9HH08"/>
<dbReference type="InterPro" id="IPR029787">
    <property type="entry name" value="Nucleotide_cyclase"/>
</dbReference>
<evidence type="ECO:0000259" key="5">
    <source>
        <dbReference type="PROSITE" id="PS50887"/>
    </source>
</evidence>
<dbReference type="Gene3D" id="3.30.70.270">
    <property type="match status" value="1"/>
</dbReference>
<protein>
    <recommendedName>
        <fullName evidence="1">diguanylate cyclase</fullName>
        <ecNumber evidence="1">2.7.7.65</ecNumber>
    </recommendedName>
</protein>
<dbReference type="SMART" id="SM00267">
    <property type="entry name" value="GGDEF"/>
    <property type="match status" value="1"/>
</dbReference>
<dbReference type="Pfam" id="PF00990">
    <property type="entry name" value="GGDEF"/>
    <property type="match status" value="1"/>
</dbReference>
<feature type="chain" id="PRO_5019208108" description="diguanylate cyclase" evidence="4">
    <location>
        <begin position="29"/>
        <end position="693"/>
    </location>
</feature>
<dbReference type="SUPFAM" id="SSF48452">
    <property type="entry name" value="TPR-like"/>
    <property type="match status" value="2"/>
</dbReference>
<dbReference type="NCBIfam" id="TIGR00254">
    <property type="entry name" value="GGDEF"/>
    <property type="match status" value="1"/>
</dbReference>
<reference evidence="6 7" key="1">
    <citation type="journal article" date="2011" name="Int. J. Syst. Evol. Microbiol.">
        <title>Description of Undibacterium oligocarboniphilum sp. nov., isolated from purified water, and Undibacterium pigrum strain CCUG 49012 as the type strain of Undibacterium parvum sp. nov., and emended descriptions of the genus Undibacterium and the species Undibacterium pigrum.</title>
        <authorList>
            <person name="Eder W."/>
            <person name="Wanner G."/>
            <person name="Ludwig W."/>
            <person name="Busse H.J."/>
            <person name="Ziemke-Kageler F."/>
            <person name="Lang E."/>
        </authorList>
    </citation>
    <scope>NUCLEOTIDE SEQUENCE [LARGE SCALE GENOMIC DNA]</scope>
    <source>
        <strain evidence="6 7">DSM 23061</strain>
    </source>
</reference>
<feature type="transmembrane region" description="Helical" evidence="3">
    <location>
        <begin position="437"/>
        <end position="457"/>
    </location>
</feature>
<dbReference type="EC" id="2.7.7.65" evidence="1"/>
<dbReference type="InterPro" id="IPR000160">
    <property type="entry name" value="GGDEF_dom"/>
</dbReference>
<accession>A0A3S9HH08</accession>
<evidence type="ECO:0000256" key="2">
    <source>
        <dbReference type="ARBA" id="ARBA00034247"/>
    </source>
</evidence>
<dbReference type="InterPro" id="IPR019734">
    <property type="entry name" value="TPR_rpt"/>
</dbReference>
<dbReference type="SMART" id="SM00028">
    <property type="entry name" value="TPR"/>
    <property type="match status" value="5"/>
</dbReference>
<dbReference type="EMBL" id="CP034464">
    <property type="protein sequence ID" value="AZP11373.1"/>
    <property type="molecule type" value="Genomic_DNA"/>
</dbReference>
<dbReference type="CDD" id="cd01949">
    <property type="entry name" value="GGDEF"/>
    <property type="match status" value="1"/>
</dbReference>
<feature type="signal peptide" evidence="4">
    <location>
        <begin position="1"/>
        <end position="28"/>
    </location>
</feature>
<dbReference type="GO" id="GO:0043709">
    <property type="term" value="P:cell adhesion involved in single-species biofilm formation"/>
    <property type="evidence" value="ECO:0007669"/>
    <property type="project" value="TreeGrafter"/>
</dbReference>
<dbReference type="PROSITE" id="PS50887">
    <property type="entry name" value="GGDEF"/>
    <property type="match status" value="1"/>
</dbReference>
<keyword evidence="3" id="KW-0812">Transmembrane</keyword>
<dbReference type="GO" id="GO:0005886">
    <property type="term" value="C:plasma membrane"/>
    <property type="evidence" value="ECO:0007669"/>
    <property type="project" value="TreeGrafter"/>
</dbReference>
<keyword evidence="3" id="KW-0472">Membrane</keyword>
<keyword evidence="4" id="KW-0732">Signal</keyword>
<organism evidence="6 7">
    <name type="scientific">Undibacterium parvum</name>
    <dbReference type="NCBI Taxonomy" id="401471"/>
    <lineage>
        <taxon>Bacteria</taxon>
        <taxon>Pseudomonadati</taxon>
        <taxon>Pseudomonadota</taxon>
        <taxon>Betaproteobacteria</taxon>
        <taxon>Burkholderiales</taxon>
        <taxon>Oxalobacteraceae</taxon>
        <taxon>Undibacterium</taxon>
    </lineage>
</organism>
<dbReference type="OrthoDB" id="9813903at2"/>
<dbReference type="KEGG" id="upv:EJN92_04760"/>
<evidence type="ECO:0000256" key="3">
    <source>
        <dbReference type="SAM" id="Phobius"/>
    </source>
</evidence>
<keyword evidence="3" id="KW-1133">Transmembrane helix</keyword>
<dbReference type="PANTHER" id="PTHR45138:SF9">
    <property type="entry name" value="DIGUANYLATE CYCLASE DGCM-RELATED"/>
    <property type="match status" value="1"/>
</dbReference>
<sequence>MLRVATFSLIARACVLFAMCLLLNTASADVADEKNDLSRIDQIQTLSDSNNAEALKQLLIFKEHLSADAAYTVRSELFKLLFSLHYDAGDKKSVKSGVDEFLELAESQHNQDDIANANIFKSFALMDEGKPELSLVQLKQVQALYGASRDPELQMRLHRAFASAYRNTAQFELALSHSLEALRWSDLQPRRKTEARLNRLDALASLYVSMKDPVKAMATVQEALALSPLAKKPKTFSSLLITQGVAYTLMKNNDEALLVYQKALKFGIDAGMPATEANALANLADIYLIKQDYKNAELYARQALDKSLAIADPANAAIAQVNVGFALAGQGKIKPGAEYFNAGIKYFEDSDSKADVEAVLGELATMYENAGMYKEALATLRRQQKLSNELFTTNRSKAVAGMQEQFNAEQRQKQIELLGKENALKDADIKNQHLQQIVTILGAVLTVMVGIFVFLMYRRVKKVNEQLQQVNTQLEFHAVRDQLTGLHNRRSFVELMKSRAALGNAERRAESVDNPDCLILLDIDLFKHINDTWGHAAGDSVLTDIAARLKKSVRDSDMVLRWGGEEFLIYSPKSNPAQITRLVDRVLRAIGDTPVKVGDLQIPVTVTAGFISLPFSGVPETACDWEKTLQIADMALYLGKAHGRNRAYGLARLLVPYEVAMPILERDLSAAISAKMVDMIEVLGPVQEKATHA</sequence>
<dbReference type="InterPro" id="IPR011990">
    <property type="entry name" value="TPR-like_helical_dom_sf"/>
</dbReference>
<dbReference type="PANTHER" id="PTHR45138">
    <property type="entry name" value="REGULATORY COMPONENTS OF SENSORY TRANSDUCTION SYSTEM"/>
    <property type="match status" value="1"/>
</dbReference>
<dbReference type="SUPFAM" id="SSF55073">
    <property type="entry name" value="Nucleotide cyclase"/>
    <property type="match status" value="1"/>
</dbReference>
<dbReference type="InterPro" id="IPR043128">
    <property type="entry name" value="Rev_trsase/Diguanyl_cyclase"/>
</dbReference>
<dbReference type="Pfam" id="PF13181">
    <property type="entry name" value="TPR_8"/>
    <property type="match status" value="1"/>
</dbReference>
<dbReference type="InterPro" id="IPR050469">
    <property type="entry name" value="Diguanylate_Cyclase"/>
</dbReference>
<evidence type="ECO:0000313" key="6">
    <source>
        <dbReference type="EMBL" id="AZP11373.1"/>
    </source>
</evidence>
<comment type="catalytic activity">
    <reaction evidence="2">
        <text>2 GTP = 3',3'-c-di-GMP + 2 diphosphate</text>
        <dbReference type="Rhea" id="RHEA:24898"/>
        <dbReference type="ChEBI" id="CHEBI:33019"/>
        <dbReference type="ChEBI" id="CHEBI:37565"/>
        <dbReference type="ChEBI" id="CHEBI:58805"/>
        <dbReference type="EC" id="2.7.7.65"/>
    </reaction>
</comment>
<evidence type="ECO:0000256" key="4">
    <source>
        <dbReference type="SAM" id="SignalP"/>
    </source>
</evidence>
<evidence type="ECO:0000313" key="7">
    <source>
        <dbReference type="Proteomes" id="UP000275663"/>
    </source>
</evidence>
<evidence type="ECO:0000256" key="1">
    <source>
        <dbReference type="ARBA" id="ARBA00012528"/>
    </source>
</evidence>
<dbReference type="GO" id="GO:0052621">
    <property type="term" value="F:diguanylate cyclase activity"/>
    <property type="evidence" value="ECO:0007669"/>
    <property type="project" value="UniProtKB-EC"/>
</dbReference>